<dbReference type="GO" id="GO:0000742">
    <property type="term" value="P:karyogamy involved in conjugation with cellular fusion"/>
    <property type="evidence" value="ECO:0007669"/>
    <property type="project" value="UniProtKB-UniRule"/>
</dbReference>
<reference evidence="14 15" key="1">
    <citation type="submission" date="2013-12" db="EMBL/GenBank/DDBJ databases">
        <title>The Genome Sequence of Candida albicans P78048.</title>
        <authorList>
            <consortium name="The Broad Institute Genome Sequencing Platform"/>
            <consortium name="The Broad Institute Genome Sequencing Center for Infectious Disease"/>
            <person name="Cuomo C."/>
            <person name="Bennett R."/>
            <person name="Hirakawa M."/>
            <person name="Noverr M."/>
            <person name="Mitchell A."/>
            <person name="Young S.K."/>
            <person name="Zeng Q."/>
            <person name="Gargeya S."/>
            <person name="Fitzgerald M."/>
            <person name="Abouelleil A."/>
            <person name="Alvarado L."/>
            <person name="Berlin A.M."/>
            <person name="Chapman S.B."/>
            <person name="Dewar J."/>
            <person name="Goldberg J."/>
            <person name="Griggs A."/>
            <person name="Gujja S."/>
            <person name="Hansen M."/>
            <person name="Howarth C."/>
            <person name="Imamovic A."/>
            <person name="Larimer J."/>
            <person name="McCowan C."/>
            <person name="Murphy C."/>
            <person name="Pearson M."/>
            <person name="Priest M."/>
            <person name="Roberts A."/>
            <person name="Saif S."/>
            <person name="Shea T."/>
            <person name="Sykes S."/>
            <person name="Wortman J."/>
            <person name="Nusbaum C."/>
            <person name="Birren B."/>
        </authorList>
    </citation>
    <scope>NUCLEOTIDE SEQUENCE [LARGE SCALE GENOMIC DNA]</scope>
    <source>
        <strain evidence="14 15">P78048</strain>
    </source>
</reference>
<evidence type="ECO:0000256" key="8">
    <source>
        <dbReference type="ARBA" id="ARBA00022989"/>
    </source>
</evidence>
<keyword evidence="10" id="KW-0325">Glycoprotein</keyword>
<dbReference type="Pfam" id="PF04163">
    <property type="entry name" value="Tht1"/>
    <property type="match status" value="1"/>
</dbReference>
<keyword evidence="7 13" id="KW-0256">Endoplasmic reticulum</keyword>
<comment type="function">
    <text evidence="1 13">Required for nuclear membrane fusion during karyogamy.</text>
</comment>
<dbReference type="GO" id="GO:0048288">
    <property type="term" value="P:nuclear membrane fusion involved in karyogamy"/>
    <property type="evidence" value="ECO:0007669"/>
    <property type="project" value="UniProtKB-UniRule"/>
</dbReference>
<dbReference type="AlphaFoldDB" id="A0AB34PQL0"/>
<gene>
    <name evidence="14" type="ORF">MG3_04603</name>
</gene>
<keyword evidence="6 13" id="KW-0732">Signal</keyword>
<dbReference type="PANTHER" id="PTHR28012:SF1">
    <property type="entry name" value="NUCLEAR FUSION PROTEIN KAR5"/>
    <property type="match status" value="1"/>
</dbReference>
<dbReference type="Proteomes" id="UP000030161">
    <property type="component" value="Unassembled WGS sequence"/>
</dbReference>
<evidence type="ECO:0000256" key="10">
    <source>
        <dbReference type="ARBA" id="ARBA00023180"/>
    </source>
</evidence>
<evidence type="ECO:0000256" key="5">
    <source>
        <dbReference type="ARBA" id="ARBA00022692"/>
    </source>
</evidence>
<evidence type="ECO:0000256" key="1">
    <source>
        <dbReference type="ARBA" id="ARBA00003389"/>
    </source>
</evidence>
<evidence type="ECO:0000256" key="9">
    <source>
        <dbReference type="ARBA" id="ARBA00023136"/>
    </source>
</evidence>
<keyword evidence="5" id="KW-0812">Transmembrane</keyword>
<protein>
    <recommendedName>
        <fullName evidence="3">Nuclear fusion protein KAR5</fullName>
    </recommendedName>
    <alternativeName>
        <fullName evidence="12">Karyogamy protein 5</fullName>
    </alternativeName>
</protein>
<evidence type="ECO:0000313" key="14">
    <source>
        <dbReference type="EMBL" id="KGR07327.1"/>
    </source>
</evidence>
<evidence type="ECO:0000256" key="7">
    <source>
        <dbReference type="ARBA" id="ARBA00022824"/>
    </source>
</evidence>
<evidence type="ECO:0000256" key="11">
    <source>
        <dbReference type="ARBA" id="ARBA00023242"/>
    </source>
</evidence>
<comment type="caution">
    <text evidence="14">The sequence shown here is derived from an EMBL/GenBank/DDBJ whole genome shotgun (WGS) entry which is preliminary data.</text>
</comment>
<evidence type="ECO:0000256" key="3">
    <source>
        <dbReference type="ARBA" id="ARBA00021601"/>
    </source>
</evidence>
<evidence type="ECO:0000256" key="12">
    <source>
        <dbReference type="ARBA" id="ARBA00031468"/>
    </source>
</evidence>
<evidence type="ECO:0000256" key="6">
    <source>
        <dbReference type="ARBA" id="ARBA00022729"/>
    </source>
</evidence>
<keyword evidence="4 13" id="KW-0415">Karyogamy</keyword>
<dbReference type="EMBL" id="AJIX01000033">
    <property type="protein sequence ID" value="KGR07327.1"/>
    <property type="molecule type" value="Genomic_DNA"/>
</dbReference>
<comment type="similarity">
    <text evidence="2 13">Belongs to the KAR5 family.</text>
</comment>
<dbReference type="GO" id="GO:0005789">
    <property type="term" value="C:endoplasmic reticulum membrane"/>
    <property type="evidence" value="ECO:0007669"/>
    <property type="project" value="UniProtKB-SubCell"/>
</dbReference>
<dbReference type="PANTHER" id="PTHR28012">
    <property type="entry name" value="NUCLEAR FUSION PROTEIN KAR5"/>
    <property type="match status" value="1"/>
</dbReference>
<proteinExistence type="inferred from homology"/>
<comment type="subcellular location">
    <subcellularLocation>
        <location evidence="13">Endoplasmic reticulum membrane</location>
    </subcellularLocation>
    <subcellularLocation>
        <location evidence="13">Nucleus membrane</location>
    </subcellularLocation>
</comment>
<keyword evidence="11 13" id="KW-0539">Nucleus</keyword>
<sequence>MVIAHDLQLFGDFKFELSDNWRNDCAKKALEPIINQCAEGIETISPFQQKSIAIQLSICEFENAEISYPSECRSQNLDTCILLLEKSPQYWTTFSGYYREIRNICHQISLPFAKDQILQVYENIT</sequence>
<keyword evidence="9" id="KW-0472">Membrane</keyword>
<organism evidence="14 15">
    <name type="scientific">Candida albicans P78048</name>
    <dbReference type="NCBI Taxonomy" id="1094989"/>
    <lineage>
        <taxon>Eukaryota</taxon>
        <taxon>Fungi</taxon>
        <taxon>Dikarya</taxon>
        <taxon>Ascomycota</taxon>
        <taxon>Saccharomycotina</taxon>
        <taxon>Pichiomycetes</taxon>
        <taxon>Debaryomycetaceae</taxon>
        <taxon>Candida/Lodderomyces clade</taxon>
        <taxon>Candida</taxon>
    </lineage>
</organism>
<feature type="non-terminal residue" evidence="14">
    <location>
        <position position="125"/>
    </location>
</feature>
<name>A0AB34PQL0_CANAX</name>
<evidence type="ECO:0000313" key="15">
    <source>
        <dbReference type="Proteomes" id="UP000030161"/>
    </source>
</evidence>
<evidence type="ECO:0000256" key="4">
    <source>
        <dbReference type="ARBA" id="ARBA00022459"/>
    </source>
</evidence>
<accession>A0AB34PQL0</accession>
<keyword evidence="8" id="KW-1133">Transmembrane helix</keyword>
<evidence type="ECO:0000256" key="2">
    <source>
        <dbReference type="ARBA" id="ARBA00010473"/>
    </source>
</evidence>
<dbReference type="GO" id="GO:0031965">
    <property type="term" value="C:nuclear membrane"/>
    <property type="evidence" value="ECO:0007669"/>
    <property type="project" value="UniProtKB-SubCell"/>
</dbReference>
<dbReference type="InterPro" id="IPR007292">
    <property type="entry name" value="Nuclear_fusion_Kar5"/>
</dbReference>
<evidence type="ECO:0000256" key="13">
    <source>
        <dbReference type="RuleBase" id="RU368082"/>
    </source>
</evidence>